<dbReference type="PANTHER" id="PTHR30294">
    <property type="entry name" value="MEMBRANE COMPONENT OF ABC TRANSPORTER YHHJ-RELATED"/>
    <property type="match status" value="1"/>
</dbReference>
<dbReference type="KEGG" id="tjr:TherJR_1941"/>
<dbReference type="GO" id="GO:0005886">
    <property type="term" value="C:plasma membrane"/>
    <property type="evidence" value="ECO:0007669"/>
    <property type="project" value="UniProtKB-SubCell"/>
</dbReference>
<gene>
    <name evidence="10" type="ordered locus">TherJR_1941</name>
</gene>
<dbReference type="RefSeq" id="WP_013120800.1">
    <property type="nucleotide sequence ID" value="NC_014152.1"/>
</dbReference>
<dbReference type="InterPro" id="IPR051449">
    <property type="entry name" value="ABC-2_transporter_component"/>
</dbReference>
<dbReference type="AlphaFoldDB" id="D5X870"/>
<keyword evidence="7 8" id="KW-0472">Membrane</keyword>
<evidence type="ECO:0000259" key="9">
    <source>
        <dbReference type="PROSITE" id="PS51012"/>
    </source>
</evidence>
<evidence type="ECO:0000256" key="8">
    <source>
        <dbReference type="SAM" id="Phobius"/>
    </source>
</evidence>
<dbReference type="InterPro" id="IPR047817">
    <property type="entry name" value="ABC2_TM_bact-type"/>
</dbReference>
<evidence type="ECO:0000256" key="6">
    <source>
        <dbReference type="ARBA" id="ARBA00022989"/>
    </source>
</evidence>
<evidence type="ECO:0000256" key="5">
    <source>
        <dbReference type="ARBA" id="ARBA00022692"/>
    </source>
</evidence>
<dbReference type="Pfam" id="PF12698">
    <property type="entry name" value="ABC2_membrane_3"/>
    <property type="match status" value="1"/>
</dbReference>
<dbReference type="GO" id="GO:0140359">
    <property type="term" value="F:ABC-type transporter activity"/>
    <property type="evidence" value="ECO:0007669"/>
    <property type="project" value="InterPro"/>
</dbReference>
<feature type="domain" description="ABC transmembrane type-2" evidence="9">
    <location>
        <begin position="150"/>
        <end position="375"/>
    </location>
</feature>
<keyword evidence="6 8" id="KW-1133">Transmembrane helix</keyword>
<dbReference type="EMBL" id="CP002028">
    <property type="protein sequence ID" value="ADG82790.1"/>
    <property type="molecule type" value="Genomic_DNA"/>
</dbReference>
<evidence type="ECO:0000313" key="10">
    <source>
        <dbReference type="EMBL" id="ADG82790.1"/>
    </source>
</evidence>
<evidence type="ECO:0000313" key="11">
    <source>
        <dbReference type="Proteomes" id="UP000002377"/>
    </source>
</evidence>
<evidence type="ECO:0000256" key="3">
    <source>
        <dbReference type="ARBA" id="ARBA00022448"/>
    </source>
</evidence>
<dbReference type="STRING" id="635013.TherJR_1941"/>
<dbReference type="eggNOG" id="COG0842">
    <property type="taxonomic scope" value="Bacteria"/>
</dbReference>
<feature type="transmembrane region" description="Helical" evidence="8">
    <location>
        <begin position="296"/>
        <end position="313"/>
    </location>
</feature>
<evidence type="ECO:0000256" key="2">
    <source>
        <dbReference type="ARBA" id="ARBA00007783"/>
    </source>
</evidence>
<feature type="transmembrane region" description="Helical" evidence="8">
    <location>
        <begin position="183"/>
        <end position="206"/>
    </location>
</feature>
<proteinExistence type="inferred from homology"/>
<dbReference type="InterPro" id="IPR013525">
    <property type="entry name" value="ABC2_TM"/>
</dbReference>
<evidence type="ECO:0000256" key="4">
    <source>
        <dbReference type="ARBA" id="ARBA00022475"/>
    </source>
</evidence>
<comment type="subcellular location">
    <subcellularLocation>
        <location evidence="1">Cell membrane</location>
        <topology evidence="1">Multi-pass membrane protein</topology>
    </subcellularLocation>
</comment>
<sequence>MNWQRLRSIIVKEIIQIKRDRASLAIIFVMPVMMLLLFGYAVTTDVENISIVVFDQAKTAESRQLVDAFTNSGYFIIQEFVEYYRDVESKIDSGTAKAGLIIPPDYTKRLKRKDSARVQFLVDGSDPLVARTALSAAQVIAQHKSFVLKLQDIKKMGLPVDARQSIDLRYRIWYNPDMESVKFNIPGLIGLIMQNITVMLTGFALVRERERGTLEQLIITPVKPVELVAGKLVPYVVIAFMDVLLALMVGTFWFDVPVRGNLFLLLFLSFVFLLAALGFGMFISTVAKTQLQAMQMSILLMLPSVLLSGFMFPRDSMPPFVQFLGALLPLTYFLEILRGIILKGVGLEYLWKNASILAAFSVSIITLASLRLSKRLD</sequence>
<feature type="transmembrane region" description="Helical" evidence="8">
    <location>
        <begin position="21"/>
        <end position="42"/>
    </location>
</feature>
<keyword evidence="5 8" id="KW-0812">Transmembrane</keyword>
<dbReference type="Gene3D" id="3.40.1710.10">
    <property type="entry name" value="abc type-2 transporter like domain"/>
    <property type="match status" value="1"/>
</dbReference>
<keyword evidence="3" id="KW-0813">Transport</keyword>
<evidence type="ECO:0000256" key="1">
    <source>
        <dbReference type="ARBA" id="ARBA00004651"/>
    </source>
</evidence>
<organism evidence="10 11">
    <name type="scientific">Thermincola potens (strain JR)</name>
    <dbReference type="NCBI Taxonomy" id="635013"/>
    <lineage>
        <taxon>Bacteria</taxon>
        <taxon>Bacillati</taxon>
        <taxon>Bacillota</taxon>
        <taxon>Clostridia</taxon>
        <taxon>Eubacteriales</taxon>
        <taxon>Thermincolaceae</taxon>
        <taxon>Thermincola</taxon>
    </lineage>
</organism>
<keyword evidence="4" id="KW-1003">Cell membrane</keyword>
<feature type="transmembrane region" description="Helical" evidence="8">
    <location>
        <begin position="232"/>
        <end position="254"/>
    </location>
</feature>
<feature type="transmembrane region" description="Helical" evidence="8">
    <location>
        <begin position="260"/>
        <end position="284"/>
    </location>
</feature>
<dbReference type="HOGENOM" id="CLU_039483_8_3_9"/>
<evidence type="ECO:0000256" key="7">
    <source>
        <dbReference type="ARBA" id="ARBA00023136"/>
    </source>
</evidence>
<keyword evidence="11" id="KW-1185">Reference proteome</keyword>
<name>D5X870_THEPJ</name>
<protein>
    <submittedName>
        <fullName evidence="10">ABC-2 type transporter</fullName>
    </submittedName>
</protein>
<feature type="transmembrane region" description="Helical" evidence="8">
    <location>
        <begin position="319"/>
        <end position="337"/>
    </location>
</feature>
<accession>D5X870</accession>
<comment type="similarity">
    <text evidence="2">Belongs to the ABC-2 integral membrane protein family.</text>
</comment>
<dbReference type="Proteomes" id="UP000002377">
    <property type="component" value="Chromosome"/>
</dbReference>
<dbReference type="PANTHER" id="PTHR30294:SF29">
    <property type="entry name" value="MULTIDRUG ABC TRANSPORTER PERMEASE YBHS-RELATED"/>
    <property type="match status" value="1"/>
</dbReference>
<reference evidence="10 11" key="1">
    <citation type="submission" date="2010-05" db="EMBL/GenBank/DDBJ databases">
        <title>Complete sequence of Thermincola sp. JR.</title>
        <authorList>
            <consortium name="US DOE Joint Genome Institute"/>
            <person name="Lucas S."/>
            <person name="Copeland A."/>
            <person name="Lapidus A."/>
            <person name="Cheng J.-F."/>
            <person name="Bruce D."/>
            <person name="Goodwin L."/>
            <person name="Pitluck S."/>
            <person name="Chertkov O."/>
            <person name="Detter J.C."/>
            <person name="Han C."/>
            <person name="Tapia R."/>
            <person name="Land M."/>
            <person name="Hauser L."/>
            <person name="Kyrpides N."/>
            <person name="Mikhailova N."/>
            <person name="Hazen T.C."/>
            <person name="Woyke T."/>
        </authorList>
    </citation>
    <scope>NUCLEOTIDE SEQUENCE [LARGE SCALE GENOMIC DNA]</scope>
    <source>
        <strain evidence="10 11">JR</strain>
    </source>
</reference>
<dbReference type="PROSITE" id="PS51012">
    <property type="entry name" value="ABC_TM2"/>
    <property type="match status" value="1"/>
</dbReference>
<feature type="transmembrane region" description="Helical" evidence="8">
    <location>
        <begin position="349"/>
        <end position="370"/>
    </location>
</feature>
<dbReference type="OrthoDB" id="9776218at2"/>